<organism evidence="2 3">
    <name type="scientific">Lupinus angustifolius</name>
    <name type="common">Narrow-leaved blue lupine</name>
    <dbReference type="NCBI Taxonomy" id="3871"/>
    <lineage>
        <taxon>Eukaryota</taxon>
        <taxon>Viridiplantae</taxon>
        <taxon>Streptophyta</taxon>
        <taxon>Embryophyta</taxon>
        <taxon>Tracheophyta</taxon>
        <taxon>Spermatophyta</taxon>
        <taxon>Magnoliopsida</taxon>
        <taxon>eudicotyledons</taxon>
        <taxon>Gunneridae</taxon>
        <taxon>Pentapetalae</taxon>
        <taxon>rosids</taxon>
        <taxon>fabids</taxon>
        <taxon>Fabales</taxon>
        <taxon>Fabaceae</taxon>
        <taxon>Papilionoideae</taxon>
        <taxon>50 kb inversion clade</taxon>
        <taxon>genistoids sensu lato</taxon>
        <taxon>core genistoids</taxon>
        <taxon>Genisteae</taxon>
        <taxon>Lupinus</taxon>
    </lineage>
</organism>
<name>A0A1J7H342_LUPAN</name>
<dbReference type="AlphaFoldDB" id="A0A1J7H342"/>
<evidence type="ECO:0000256" key="1">
    <source>
        <dbReference type="SAM" id="MobiDB-lite"/>
    </source>
</evidence>
<feature type="region of interest" description="Disordered" evidence="1">
    <location>
        <begin position="1"/>
        <end position="53"/>
    </location>
</feature>
<feature type="compositionally biased region" description="Polar residues" evidence="1">
    <location>
        <begin position="17"/>
        <end position="34"/>
    </location>
</feature>
<keyword evidence="3" id="KW-1185">Reference proteome</keyword>
<protein>
    <submittedName>
        <fullName evidence="2">Uncharacterized protein</fullName>
    </submittedName>
</protein>
<evidence type="ECO:0000313" key="3">
    <source>
        <dbReference type="Proteomes" id="UP000188354"/>
    </source>
</evidence>
<accession>A0A1J7H342</accession>
<evidence type="ECO:0000313" key="2">
    <source>
        <dbReference type="EMBL" id="OIW07271.1"/>
    </source>
</evidence>
<dbReference type="Proteomes" id="UP000188354">
    <property type="component" value="Chromosome LG08"/>
</dbReference>
<dbReference type="Gramene" id="OIW07271">
    <property type="protein sequence ID" value="OIW07271"/>
    <property type="gene ID" value="TanjilG_08386"/>
</dbReference>
<sequence>MGFLMEMGASSPRVRGSRNTNPMSRSGSRNTSPSRPKVVKIKPLRGSRQTGLC</sequence>
<reference evidence="2 3" key="1">
    <citation type="journal article" date="2017" name="Plant Biotechnol. J.">
        <title>A comprehensive draft genome sequence for lupin (Lupinus angustifolius), an emerging health food: insights into plant-microbe interactions and legume evolution.</title>
        <authorList>
            <person name="Hane J.K."/>
            <person name="Ming Y."/>
            <person name="Kamphuis L.G."/>
            <person name="Nelson M.N."/>
            <person name="Garg G."/>
            <person name="Atkins C.A."/>
            <person name="Bayer P.E."/>
            <person name="Bravo A."/>
            <person name="Bringans S."/>
            <person name="Cannon S."/>
            <person name="Edwards D."/>
            <person name="Foley R."/>
            <person name="Gao L.L."/>
            <person name="Harrison M.J."/>
            <person name="Huang W."/>
            <person name="Hurgobin B."/>
            <person name="Li S."/>
            <person name="Liu C.W."/>
            <person name="McGrath A."/>
            <person name="Morahan G."/>
            <person name="Murray J."/>
            <person name="Weller J."/>
            <person name="Jian J."/>
            <person name="Singh K.B."/>
        </authorList>
    </citation>
    <scope>NUCLEOTIDE SEQUENCE [LARGE SCALE GENOMIC DNA]</scope>
    <source>
        <strain evidence="3">cv. Tanjil</strain>
        <tissue evidence="2">Whole plant</tissue>
    </source>
</reference>
<gene>
    <name evidence="2" type="ORF">TanjilG_08386</name>
</gene>
<dbReference type="EMBL" id="CM007368">
    <property type="protein sequence ID" value="OIW07271.1"/>
    <property type="molecule type" value="Genomic_DNA"/>
</dbReference>
<proteinExistence type="predicted"/>